<dbReference type="Proteomes" id="UP000326367">
    <property type="component" value="Unassembled WGS sequence"/>
</dbReference>
<gene>
    <name evidence="2" type="ORF">FJU31_15630</name>
</gene>
<name>A0ABQ6SXN4_9GAMM</name>
<keyword evidence="3" id="KW-1185">Reference proteome</keyword>
<evidence type="ECO:0000256" key="1">
    <source>
        <dbReference type="SAM" id="SignalP"/>
    </source>
</evidence>
<accession>A0ABQ6SXN4</accession>
<dbReference type="InterPro" id="IPR025737">
    <property type="entry name" value="FApF"/>
</dbReference>
<comment type="caution">
    <text evidence="2">The sequence shown here is derived from an EMBL/GenBank/DDBJ whole genome shotgun (WGS) entry which is preliminary data.</text>
</comment>
<dbReference type="EMBL" id="VYKI01000025">
    <property type="protein sequence ID" value="KAA8995108.1"/>
    <property type="molecule type" value="Genomic_DNA"/>
</dbReference>
<feature type="signal peptide" evidence="1">
    <location>
        <begin position="1"/>
        <end position="19"/>
    </location>
</feature>
<organism evidence="2 3">
    <name type="scientific">Stenotrophomonas cyclobalanopsidis</name>
    <dbReference type="NCBI Taxonomy" id="2771362"/>
    <lineage>
        <taxon>Bacteria</taxon>
        <taxon>Pseudomonadati</taxon>
        <taxon>Pseudomonadota</taxon>
        <taxon>Gammaproteobacteria</taxon>
        <taxon>Lysobacterales</taxon>
        <taxon>Lysobacteraceae</taxon>
        <taxon>Stenotrophomonas</taxon>
    </lineage>
</organism>
<feature type="chain" id="PRO_5047205037" evidence="1">
    <location>
        <begin position="20"/>
        <end position="253"/>
    </location>
</feature>
<keyword evidence="1" id="KW-0732">Signal</keyword>
<reference evidence="2 3" key="1">
    <citation type="journal article" date="2020" name="Antonie Van Leeuwenhoek">
        <title>Stenotrophomonas cyclobalanopsidis sp. nov., isolated from the leaf spot disease of Cyclobalanopsis patelliformis.</title>
        <authorList>
            <person name="Bian D.R."/>
            <person name="Xue H."/>
            <person name="Piao C.G."/>
            <person name="Li Y."/>
        </authorList>
    </citation>
    <scope>NUCLEOTIDE SEQUENCE [LARGE SCALE GENOMIC DNA]</scope>
    <source>
        <strain evidence="2 3">TPQG1-4</strain>
    </source>
</reference>
<proteinExistence type="predicted"/>
<dbReference type="Pfam" id="PF13557">
    <property type="entry name" value="Phenol_MetA_deg"/>
    <property type="match status" value="1"/>
</dbReference>
<evidence type="ECO:0000313" key="2">
    <source>
        <dbReference type="EMBL" id="KAA8995108.1"/>
    </source>
</evidence>
<protein>
    <submittedName>
        <fullName evidence="2">Transporter</fullName>
    </submittedName>
</protein>
<dbReference type="RefSeq" id="WP_150455552.1">
    <property type="nucleotide sequence ID" value="NZ_VYKI01000025.1"/>
</dbReference>
<dbReference type="SUPFAM" id="SSF56935">
    <property type="entry name" value="Porins"/>
    <property type="match status" value="1"/>
</dbReference>
<sequence length="253" mass="26577">MRLVSVAVLLVAAVGSARADDSPAPGFDRPGLGFSTDTVKPRSVAMEFGFPAYERAHDASGTSRELTSSVLLRTGLTEAMELQVQASPWNRRRMTTAGAAAATDEGRGDTAVSLKWAGPGSTETTSWALRASAAIDTGKSSFSDGRQYALAASVEHQLSDRWTGAFYASHQRGAGSHSSTWSPSVSFEATERVGIFIEAGFTATSDEPHEAVAGAGVTWALTPRIQFDASFDAGLDEKSPDLQAGLGVSIFLE</sequence>
<evidence type="ECO:0000313" key="3">
    <source>
        <dbReference type="Proteomes" id="UP000326367"/>
    </source>
</evidence>